<dbReference type="AlphaFoldDB" id="A0A919XZD1"/>
<feature type="transmembrane region" description="Helical" evidence="1">
    <location>
        <begin position="29"/>
        <end position="46"/>
    </location>
</feature>
<name>A0A919XZD1_9BACL</name>
<comment type="caution">
    <text evidence="2">The sequence shown here is derived from an EMBL/GenBank/DDBJ whole genome shotgun (WGS) entry which is preliminary data.</text>
</comment>
<dbReference type="Pfam" id="PF11117">
    <property type="entry name" value="DUF2626"/>
    <property type="match status" value="1"/>
</dbReference>
<evidence type="ECO:0000313" key="2">
    <source>
        <dbReference type="EMBL" id="GIO39140.1"/>
    </source>
</evidence>
<feature type="transmembrane region" description="Helical" evidence="1">
    <location>
        <begin position="7"/>
        <end position="23"/>
    </location>
</feature>
<reference evidence="2 3" key="1">
    <citation type="submission" date="2021-03" db="EMBL/GenBank/DDBJ databases">
        <title>Antimicrobial resistance genes in bacteria isolated from Japanese honey, and their potential for conferring macrolide and lincosamide resistance in the American foulbrood pathogen Paenibacillus larvae.</title>
        <authorList>
            <person name="Okamoto M."/>
            <person name="Kumagai M."/>
            <person name="Kanamori H."/>
            <person name="Takamatsu D."/>
        </authorList>
    </citation>
    <scope>NUCLEOTIDE SEQUENCE [LARGE SCALE GENOMIC DNA]</scope>
    <source>
        <strain evidence="2 3">J41TS12</strain>
    </source>
</reference>
<gene>
    <name evidence="2" type="ORF">J41TS12_40010</name>
</gene>
<dbReference type="EMBL" id="BORR01000018">
    <property type="protein sequence ID" value="GIO39140.1"/>
    <property type="molecule type" value="Genomic_DNA"/>
</dbReference>
<feature type="transmembrane region" description="Helical" evidence="1">
    <location>
        <begin position="53"/>
        <end position="73"/>
    </location>
</feature>
<evidence type="ECO:0000256" key="1">
    <source>
        <dbReference type="SAM" id="Phobius"/>
    </source>
</evidence>
<keyword evidence="1" id="KW-0472">Membrane</keyword>
<proteinExistence type="predicted"/>
<sequence length="80" mass="9398">MFLARMFRVLGFFTLAIGLMAFAGNLIEMALLFFLQTAFFVLFGYLKFTERTYILLFWGYMIVAFTGFSYWTIFQMGLPL</sequence>
<protein>
    <submittedName>
        <fullName evidence="2">Membrane protein</fullName>
    </submittedName>
</protein>
<keyword evidence="1" id="KW-1133">Transmembrane helix</keyword>
<keyword evidence="1" id="KW-0812">Transmembrane</keyword>
<keyword evidence="3" id="KW-1185">Reference proteome</keyword>
<accession>A0A919XZD1</accession>
<dbReference type="InterPro" id="IPR020254">
    <property type="entry name" value="DUF2626"/>
</dbReference>
<dbReference type="Proteomes" id="UP000681162">
    <property type="component" value="Unassembled WGS sequence"/>
</dbReference>
<organism evidence="2 3">
    <name type="scientific">Paenibacillus antibioticophila</name>
    <dbReference type="NCBI Taxonomy" id="1274374"/>
    <lineage>
        <taxon>Bacteria</taxon>
        <taxon>Bacillati</taxon>
        <taxon>Bacillota</taxon>
        <taxon>Bacilli</taxon>
        <taxon>Bacillales</taxon>
        <taxon>Paenibacillaceae</taxon>
        <taxon>Paenibacillus</taxon>
    </lineage>
</organism>
<evidence type="ECO:0000313" key="3">
    <source>
        <dbReference type="Proteomes" id="UP000681162"/>
    </source>
</evidence>